<proteinExistence type="inferred from homology"/>
<dbReference type="Gene3D" id="3.10.620.30">
    <property type="match status" value="1"/>
</dbReference>
<evidence type="ECO:0000313" key="16">
    <source>
        <dbReference type="EMBL" id="KDR06555.1"/>
    </source>
</evidence>
<organism evidence="16 17">
    <name type="scientific">Zootermopsis nevadensis</name>
    <name type="common">Dampwood termite</name>
    <dbReference type="NCBI Taxonomy" id="136037"/>
    <lineage>
        <taxon>Eukaryota</taxon>
        <taxon>Metazoa</taxon>
        <taxon>Ecdysozoa</taxon>
        <taxon>Arthropoda</taxon>
        <taxon>Hexapoda</taxon>
        <taxon>Insecta</taxon>
        <taxon>Pterygota</taxon>
        <taxon>Neoptera</taxon>
        <taxon>Polyneoptera</taxon>
        <taxon>Dictyoptera</taxon>
        <taxon>Blattodea</taxon>
        <taxon>Blattoidea</taxon>
        <taxon>Termitoidae</taxon>
        <taxon>Termopsidae</taxon>
        <taxon>Zootermopsis</taxon>
    </lineage>
</organism>
<feature type="region of interest" description="Disordered" evidence="14">
    <location>
        <begin position="98"/>
        <end position="130"/>
    </location>
</feature>
<dbReference type="InterPro" id="IPR002931">
    <property type="entry name" value="Transglutaminase-like"/>
</dbReference>
<keyword evidence="9" id="KW-0378">Hydrolase</keyword>
<dbReference type="InterPro" id="IPR038765">
    <property type="entry name" value="Papain-like_cys_pep_sf"/>
</dbReference>
<dbReference type="GO" id="GO:0000224">
    <property type="term" value="F:peptide-N4-(N-acetyl-beta-glucosaminyl)asparagine amidase activity"/>
    <property type="evidence" value="ECO:0007669"/>
    <property type="project" value="UniProtKB-EC"/>
</dbReference>
<dbReference type="InterPro" id="IPR050883">
    <property type="entry name" value="PNGase"/>
</dbReference>
<dbReference type="Gene3D" id="2.60.120.1020">
    <property type="entry name" value="Peptide N glycanase, PAW domain"/>
    <property type="match status" value="1"/>
</dbReference>
<dbReference type="SMART" id="SM00460">
    <property type="entry name" value="TGc"/>
    <property type="match status" value="1"/>
</dbReference>
<evidence type="ECO:0000256" key="6">
    <source>
        <dbReference type="ARBA" id="ARBA00018546"/>
    </source>
</evidence>
<evidence type="ECO:0000259" key="15">
    <source>
        <dbReference type="PROSITE" id="PS51398"/>
    </source>
</evidence>
<evidence type="ECO:0000256" key="10">
    <source>
        <dbReference type="ARBA" id="ARBA00022833"/>
    </source>
</evidence>
<dbReference type="SUPFAM" id="SSF143503">
    <property type="entry name" value="PUG domain-like"/>
    <property type="match status" value="1"/>
</dbReference>
<evidence type="ECO:0000256" key="8">
    <source>
        <dbReference type="ARBA" id="ARBA00022723"/>
    </source>
</evidence>
<dbReference type="SMART" id="SM00613">
    <property type="entry name" value="PAW"/>
    <property type="match status" value="1"/>
</dbReference>
<feature type="domain" description="PAW" evidence="15">
    <location>
        <begin position="433"/>
        <end position="635"/>
    </location>
</feature>
<dbReference type="STRING" id="136037.A0A067QFL0"/>
<comment type="catalytic activity">
    <reaction evidence="1">
        <text>Hydrolysis of an N(4)-(acetyl-beta-D-glucosaminyl)asparagine residue in which the glucosamine residue may be further glycosylated, to yield a (substituted) N-acetyl-beta-D-glucosaminylamine and a peptide containing an aspartate residue.</text>
        <dbReference type="EC" id="3.5.1.52"/>
    </reaction>
</comment>
<dbReference type="FunFam" id="2.60.120.1020:FF:000001">
    <property type="entry name" value="Peptide-N(4)-(N-acetyl-beta-glucosaminyl)asparagine amidase"/>
    <property type="match status" value="1"/>
</dbReference>
<dbReference type="SMART" id="SM00580">
    <property type="entry name" value="PUG"/>
    <property type="match status" value="1"/>
</dbReference>
<keyword evidence="10" id="KW-0862">Zinc</keyword>
<dbReference type="SUPFAM" id="SSF54001">
    <property type="entry name" value="Cysteine proteinases"/>
    <property type="match status" value="1"/>
</dbReference>
<dbReference type="SUPFAM" id="SSF49785">
    <property type="entry name" value="Galactose-binding domain-like"/>
    <property type="match status" value="1"/>
</dbReference>
<evidence type="ECO:0000256" key="12">
    <source>
        <dbReference type="ARBA" id="ARBA00032901"/>
    </source>
</evidence>
<feature type="compositionally biased region" description="Polar residues" evidence="14">
    <location>
        <begin position="98"/>
        <end position="111"/>
    </location>
</feature>
<evidence type="ECO:0000256" key="14">
    <source>
        <dbReference type="SAM" id="MobiDB-lite"/>
    </source>
</evidence>
<dbReference type="GO" id="GO:0005634">
    <property type="term" value="C:nucleus"/>
    <property type="evidence" value="ECO:0007669"/>
    <property type="project" value="TreeGrafter"/>
</dbReference>
<dbReference type="FunFam" id="1.20.58.2190:FF:000001">
    <property type="entry name" value="peptide-N(4)-(N-acetyl-beta- glucosaminyl)asparagine amidase"/>
    <property type="match status" value="1"/>
</dbReference>
<evidence type="ECO:0000256" key="2">
    <source>
        <dbReference type="ARBA" id="ARBA00001947"/>
    </source>
</evidence>
<name>A0A067QFL0_ZOONE</name>
<dbReference type="InterPro" id="IPR006588">
    <property type="entry name" value="Peptide_N_glycanase_PAW_dom"/>
</dbReference>
<protein>
    <recommendedName>
        <fullName evidence="6">Peptide-N(4)-(N-acetyl-beta-glucosaminyl)asparagine amidase</fullName>
        <ecNumber evidence="5">3.5.1.52</ecNumber>
    </recommendedName>
    <alternativeName>
        <fullName evidence="12">Peptide:N-glycanase</fullName>
    </alternativeName>
</protein>
<dbReference type="Gene3D" id="1.20.58.2190">
    <property type="match status" value="1"/>
</dbReference>
<dbReference type="Pfam" id="PF01841">
    <property type="entry name" value="Transglut_core"/>
    <property type="match status" value="1"/>
</dbReference>
<accession>A0A067QFL0</accession>
<dbReference type="GO" id="GO:0006516">
    <property type="term" value="P:glycoprotein catabolic process"/>
    <property type="evidence" value="ECO:0007669"/>
    <property type="project" value="InterPro"/>
</dbReference>
<evidence type="ECO:0000313" key="17">
    <source>
        <dbReference type="Proteomes" id="UP000027135"/>
    </source>
</evidence>
<feature type="compositionally biased region" description="Low complexity" evidence="14">
    <location>
        <begin position="121"/>
        <end position="130"/>
    </location>
</feature>
<dbReference type="AlphaFoldDB" id="A0A067QFL0"/>
<evidence type="ECO:0000256" key="7">
    <source>
        <dbReference type="ARBA" id="ARBA00022490"/>
    </source>
</evidence>
<keyword evidence="17" id="KW-1185">Reference proteome</keyword>
<keyword evidence="8" id="KW-0479">Metal-binding</keyword>
<dbReference type="PANTHER" id="PTHR12143:SF19">
    <property type="entry name" value="PEPTIDE-N(4)-(N-ACETYL-BETA-GLUCOSAMINYL)ASPARAGINE AMIDASE"/>
    <property type="match status" value="1"/>
</dbReference>
<evidence type="ECO:0000256" key="5">
    <source>
        <dbReference type="ARBA" id="ARBA00012158"/>
    </source>
</evidence>
<evidence type="ECO:0000256" key="9">
    <source>
        <dbReference type="ARBA" id="ARBA00022801"/>
    </source>
</evidence>
<dbReference type="OrthoDB" id="409136at2759"/>
<dbReference type="InterPro" id="IPR038680">
    <property type="entry name" value="PAW_sf"/>
</dbReference>
<dbReference type="FunCoup" id="A0A067QFL0">
    <property type="interactions" value="2087"/>
</dbReference>
<reference evidence="16 17" key="1">
    <citation type="journal article" date="2014" name="Nat. Commun.">
        <title>Molecular traces of alternative social organization in a termite genome.</title>
        <authorList>
            <person name="Terrapon N."/>
            <person name="Li C."/>
            <person name="Robertson H.M."/>
            <person name="Ji L."/>
            <person name="Meng X."/>
            <person name="Booth W."/>
            <person name="Chen Z."/>
            <person name="Childers C.P."/>
            <person name="Glastad K.M."/>
            <person name="Gokhale K."/>
            <person name="Gowin J."/>
            <person name="Gronenberg W."/>
            <person name="Hermansen R.A."/>
            <person name="Hu H."/>
            <person name="Hunt B.G."/>
            <person name="Huylmans A.K."/>
            <person name="Khalil S.M."/>
            <person name="Mitchell R.D."/>
            <person name="Munoz-Torres M.C."/>
            <person name="Mustard J.A."/>
            <person name="Pan H."/>
            <person name="Reese J.T."/>
            <person name="Scharf M.E."/>
            <person name="Sun F."/>
            <person name="Vogel H."/>
            <person name="Xiao J."/>
            <person name="Yang W."/>
            <person name="Yang Z."/>
            <person name="Yang Z."/>
            <person name="Zhou J."/>
            <person name="Zhu J."/>
            <person name="Brent C.S."/>
            <person name="Elsik C.G."/>
            <person name="Goodisman M.A."/>
            <person name="Liberles D.A."/>
            <person name="Roe R.M."/>
            <person name="Vargo E.L."/>
            <person name="Vilcinskas A."/>
            <person name="Wang J."/>
            <person name="Bornberg-Bauer E."/>
            <person name="Korb J."/>
            <person name="Zhang G."/>
            <person name="Liebig J."/>
        </authorList>
    </citation>
    <scope>NUCLEOTIDE SEQUENCE [LARGE SCALE GENOMIC DNA]</scope>
    <source>
        <tissue evidence="16">Whole organism</tissue>
    </source>
</reference>
<evidence type="ECO:0000256" key="1">
    <source>
        <dbReference type="ARBA" id="ARBA00001650"/>
    </source>
</evidence>
<comment type="similarity">
    <text evidence="4 13">Belongs to the transglutaminase-like superfamily. PNGase family.</text>
</comment>
<dbReference type="Proteomes" id="UP000027135">
    <property type="component" value="Unassembled WGS sequence"/>
</dbReference>
<dbReference type="Pfam" id="PF04721">
    <property type="entry name" value="PAW"/>
    <property type="match status" value="1"/>
</dbReference>
<dbReference type="InterPro" id="IPR018997">
    <property type="entry name" value="PUB_domain"/>
</dbReference>
<evidence type="ECO:0000256" key="4">
    <source>
        <dbReference type="ARBA" id="ARBA00009390"/>
    </source>
</evidence>
<comment type="cofactor">
    <cofactor evidence="2">
        <name>Zn(2+)</name>
        <dbReference type="ChEBI" id="CHEBI:29105"/>
    </cofactor>
</comment>
<dbReference type="PANTHER" id="PTHR12143">
    <property type="entry name" value="PEPTIDE N-GLYCANASE PNGASE -RELATED"/>
    <property type="match status" value="1"/>
</dbReference>
<dbReference type="OMA" id="ENHYCSQ"/>
<dbReference type="EC" id="3.5.1.52" evidence="5"/>
<dbReference type="GO" id="GO:0046872">
    <property type="term" value="F:metal ion binding"/>
    <property type="evidence" value="ECO:0007669"/>
    <property type="project" value="UniProtKB-KW"/>
</dbReference>
<evidence type="ECO:0000256" key="3">
    <source>
        <dbReference type="ARBA" id="ARBA00004496"/>
    </source>
</evidence>
<dbReference type="Pfam" id="PF09409">
    <property type="entry name" value="PUB"/>
    <property type="match status" value="1"/>
</dbReference>
<dbReference type="PROSITE" id="PS51398">
    <property type="entry name" value="PAW"/>
    <property type="match status" value="1"/>
</dbReference>
<comment type="function">
    <text evidence="11">Specifically deglycosylates the denatured form of N-linked glycoproteins in the cytoplasm and assists their proteasome-mediated degradation. Cleaves the beta-aspartyl-glucosamine (GlcNAc) of the glycan and the amide side chain of Asn, converting Asn to Asp. Prefers proteins containing high-mannose over those bearing complex type oligosaccharides. Can recognize misfolded proteins in the endoplasmic reticulum that are exported to the cytosol to be destroyed and deglycosylate them, while it has no activity toward native proteins. Deglycosylation is a prerequisite for subsequent proteasome-mediated degradation of some, but not all, misfolded glycoproteins.</text>
</comment>
<dbReference type="InParanoid" id="A0A067QFL0"/>
<gene>
    <name evidence="16" type="ORF">L798_03656</name>
</gene>
<dbReference type="EMBL" id="KK853579">
    <property type="protein sequence ID" value="KDR06555.1"/>
    <property type="molecule type" value="Genomic_DNA"/>
</dbReference>
<dbReference type="eggNOG" id="KOG0909">
    <property type="taxonomic scope" value="Eukaryota"/>
</dbReference>
<dbReference type="InterPro" id="IPR008979">
    <property type="entry name" value="Galactose-bd-like_sf"/>
</dbReference>
<dbReference type="InterPro" id="IPR036339">
    <property type="entry name" value="PUB-like_dom_sf"/>
</dbReference>
<evidence type="ECO:0000256" key="13">
    <source>
        <dbReference type="PROSITE-ProRule" id="PRU00731"/>
    </source>
</evidence>
<dbReference type="Gene3D" id="2.20.25.10">
    <property type="match status" value="1"/>
</dbReference>
<comment type="subcellular location">
    <subcellularLocation>
        <location evidence="3">Cytoplasm</location>
    </subcellularLocation>
</comment>
<evidence type="ECO:0000256" key="11">
    <source>
        <dbReference type="ARBA" id="ARBA00024870"/>
    </source>
</evidence>
<keyword evidence="7" id="KW-0963">Cytoplasm</keyword>
<dbReference type="GO" id="GO:0005829">
    <property type="term" value="C:cytosol"/>
    <property type="evidence" value="ECO:0007669"/>
    <property type="project" value="TreeGrafter"/>
</dbReference>
<sequence>MTMSCILALEENTEDVYLETTSLLLKLVDNVLRNPSNPKYRSIRLGNPTIANKLLPAVGAMECLFEMGFQEGEDSLVLPDSISLENLRRIRDEISTRRNNYKTMPATSAASSEPPKKDASCKSPSSTISTSVPYHTEQKQLLTHQKPFLQRVTSHFRAVLRYEDKELQSKALEFIPLKDFELAAENNMRNLQRAIKSGCTNEQEVDIQEFILMELLSWFKNSFFSWVDSPECTLCKGTTKFAGHSSNSVTAGEAYRIEVYSCNTCQEKTLFPRYNDPEKLLETRKGRCGEWANCFTLMCRALGWETRYIADETDHVWTEVYSGTQKRWMHCDPCENVFDTPLMYEIGWGKKLSYVMAYSRDEVQDVTWRYSCRHNELLSRRNECTEKELLDAIIQLRQERQQDMSTSRKLYLNKRLLAELVEFMTPRQPTEGERKGRSSGSLAWRLARGETDVAPKCINPFVWKPTQSELKAGQMHIQYSTSRNKYVRSVGMEELEGWENGTFHVKYVFRKEEKDWKMTYLSRTKDSDEGIVTWKFDLTDSGVVVDSVRIQCSTWLRDTGRVLLKMCALEMCTLVPGDSKVFETTDFQGCSQLEFTAQLRGGTGECAWQHAQLFRQNINDKDYPLDVIIRLKKQP</sequence>